<evidence type="ECO:0000259" key="1">
    <source>
        <dbReference type="Pfam" id="PF26133"/>
    </source>
</evidence>
<dbReference type="RefSeq" id="XP_056695643.1">
    <property type="nucleotide sequence ID" value="XM_056839665.1"/>
</dbReference>
<organism evidence="2 3">
    <name type="scientific">Spinacia oleracea</name>
    <name type="common">Spinach</name>
    <dbReference type="NCBI Taxonomy" id="3562"/>
    <lineage>
        <taxon>Eukaryota</taxon>
        <taxon>Viridiplantae</taxon>
        <taxon>Streptophyta</taxon>
        <taxon>Embryophyta</taxon>
        <taxon>Tracheophyta</taxon>
        <taxon>Spermatophyta</taxon>
        <taxon>Magnoliopsida</taxon>
        <taxon>eudicotyledons</taxon>
        <taxon>Gunneridae</taxon>
        <taxon>Pentapetalae</taxon>
        <taxon>Caryophyllales</taxon>
        <taxon>Chenopodiaceae</taxon>
        <taxon>Chenopodioideae</taxon>
        <taxon>Anserineae</taxon>
        <taxon>Spinacia</taxon>
    </lineage>
</organism>
<dbReference type="Pfam" id="PF26133">
    <property type="entry name" value="DUF8039"/>
    <property type="match status" value="1"/>
</dbReference>
<feature type="domain" description="DUF8039" evidence="1">
    <location>
        <begin position="170"/>
        <end position="220"/>
    </location>
</feature>
<dbReference type="PANTHER" id="PTHR48258:SF9">
    <property type="entry name" value="OS01G0348150 PROTEIN"/>
    <property type="match status" value="1"/>
</dbReference>
<dbReference type="InterPro" id="IPR038765">
    <property type="entry name" value="Papain-like_cys_pep_sf"/>
</dbReference>
<gene>
    <name evidence="3" type="primary">LOC130470086</name>
</gene>
<proteinExistence type="predicted"/>
<dbReference type="Gene3D" id="3.40.395.10">
    <property type="entry name" value="Adenoviral Proteinase, Chain A"/>
    <property type="match status" value="1"/>
</dbReference>
<dbReference type="SUPFAM" id="SSF54001">
    <property type="entry name" value="Cysteine proteinases"/>
    <property type="match status" value="1"/>
</dbReference>
<evidence type="ECO:0000313" key="2">
    <source>
        <dbReference type="Proteomes" id="UP000813463"/>
    </source>
</evidence>
<reference evidence="2" key="1">
    <citation type="journal article" date="2021" name="Nat. Commun.">
        <title>Genomic analyses provide insights into spinach domestication and the genetic basis of agronomic traits.</title>
        <authorList>
            <person name="Cai X."/>
            <person name="Sun X."/>
            <person name="Xu C."/>
            <person name="Sun H."/>
            <person name="Wang X."/>
            <person name="Ge C."/>
            <person name="Zhang Z."/>
            <person name="Wang Q."/>
            <person name="Fei Z."/>
            <person name="Jiao C."/>
            <person name="Wang Q."/>
        </authorList>
    </citation>
    <scope>NUCLEOTIDE SEQUENCE [LARGE SCALE GENOMIC DNA]</scope>
    <source>
        <strain evidence="2">cv. Varoflay</strain>
    </source>
</reference>
<dbReference type="InterPro" id="IPR058352">
    <property type="entry name" value="DUF8039"/>
</dbReference>
<dbReference type="Proteomes" id="UP000813463">
    <property type="component" value="Chromosome 3"/>
</dbReference>
<name>A0ABM3RJ50_SPIOL</name>
<dbReference type="PANTHER" id="PTHR48258">
    <property type="entry name" value="DUF4218 DOMAIN-CONTAINING PROTEIN-RELATED"/>
    <property type="match status" value="1"/>
</dbReference>
<reference evidence="3" key="2">
    <citation type="submission" date="2025-08" db="UniProtKB">
        <authorList>
            <consortium name="RefSeq"/>
        </authorList>
    </citation>
    <scope>IDENTIFICATION</scope>
    <source>
        <tissue evidence="3">Leaf</tissue>
    </source>
</reference>
<evidence type="ECO:0000313" key="3">
    <source>
        <dbReference type="RefSeq" id="XP_056695643.1"/>
    </source>
</evidence>
<dbReference type="GeneID" id="130470086"/>
<accession>A0ABM3RJ50</accession>
<sequence length="463" mass="53622">MYPFEREMGTLKNRVMNPAKPEASIVQRIVAEEVAAWVDQYLESLKEVGVPKSRHEGRLGGQDKKYCYYGVVEEILELQYKEFKMPLFRSKWVDNNRGVREDEHGWSVILEGKTRILGVKDVDDEEEYDEKFNETPPSSWHIPKTIDDVNISFIRRDHGEGFYVAKEKETSIPRDNVKVSVGEFEPAYKEPSVPVPSQYIKKLGQAHGTFTQWPKNLVSLVMSAKVNKPASKEPNEKRATSKWPKGKECNRMKSVISKLKEGEDVKLQGSQREFNFDNDREITIVVEDINQLLSRAWLNISILQVLILALYESCDDDDNPANALGFMCSEMISETMLYGDINRVLLYMSKSMVYIFDSMQKRRNLMIKNKLNMDFRSYKAQTGKSKGTKLNWIAAHCPQQPGSLEYGYYVMCFMYDIFTKHHDSQDLTTDYSRTESFSLEEINEVKEFWADYFMTNSDLDLAS</sequence>
<keyword evidence="2" id="KW-1185">Reference proteome</keyword>
<protein>
    <recommendedName>
        <fullName evidence="1">DUF8039 domain-containing protein</fullName>
    </recommendedName>
</protein>